<dbReference type="CDD" id="cd12148">
    <property type="entry name" value="fungal_TF_MHR"/>
    <property type="match status" value="1"/>
</dbReference>
<dbReference type="PANTHER" id="PTHR47338:SF4">
    <property type="entry name" value="ZN(II)2CYS6 TRANSCRIPTION FACTOR (EUROFUNG)"/>
    <property type="match status" value="1"/>
</dbReference>
<evidence type="ECO:0000256" key="1">
    <source>
        <dbReference type="ARBA" id="ARBA00004123"/>
    </source>
</evidence>
<dbReference type="Pfam" id="PF04082">
    <property type="entry name" value="Fungal_trans"/>
    <property type="match status" value="1"/>
</dbReference>
<keyword evidence="4" id="KW-0804">Transcription</keyword>
<dbReference type="InterPro" id="IPR050815">
    <property type="entry name" value="TF_fung"/>
</dbReference>
<feature type="compositionally biased region" description="Low complexity" evidence="6">
    <location>
        <begin position="127"/>
        <end position="138"/>
    </location>
</feature>
<dbReference type="GO" id="GO:0005634">
    <property type="term" value="C:nucleus"/>
    <property type="evidence" value="ECO:0007669"/>
    <property type="project" value="UniProtKB-SubCell"/>
</dbReference>
<accession>A0A8S8ZDB9</accession>
<dbReference type="AlphaFoldDB" id="A0A8S8ZDB9"/>
<feature type="compositionally biased region" description="Polar residues" evidence="6">
    <location>
        <begin position="815"/>
        <end position="826"/>
    </location>
</feature>
<evidence type="ECO:0000256" key="2">
    <source>
        <dbReference type="ARBA" id="ARBA00022723"/>
    </source>
</evidence>
<evidence type="ECO:0000256" key="4">
    <source>
        <dbReference type="ARBA" id="ARBA00023163"/>
    </source>
</evidence>
<dbReference type="GO" id="GO:0000981">
    <property type="term" value="F:DNA-binding transcription factor activity, RNA polymerase II-specific"/>
    <property type="evidence" value="ECO:0007669"/>
    <property type="project" value="InterPro"/>
</dbReference>
<feature type="compositionally biased region" description="Low complexity" evidence="6">
    <location>
        <begin position="768"/>
        <end position="787"/>
    </location>
</feature>
<comment type="subcellular location">
    <subcellularLocation>
        <location evidence="1">Nucleus</location>
    </subcellularLocation>
</comment>
<sequence>MSVQAYDAGAVTTFPRSHPGAMSLPRSQVGIERLPARRLSNEPRESMNCKSCRKRKIKCNRLRPACEACQIFQCPCIYDAVPKKRGPKTDVLEALLKRVDGLEAKLKEKGEPETPMVEDTLNIVADSSSSTTSTSTSTNQREQFSKDDPLDTPRPHDSREFQQPFTLPQNVEQQSISMPEVQPTALFDTYFTRFHAKPFHVLDESTFRQRLQLHQVPSYLLHAVCAVAARYTPHPKGYQSAIKLSEDYAARSRSELDTDEPSVDALQALLLLVTAFTAAGKGKKAYMLLTNAVGMAMALELHREMDVNARVTPIERETRRRLFWSCYLLDRFMVSGSKRPSLVTDKTILLRLPSWSPNPAALPVEGDFFQSGSNLQYFHGSGKRSQGSNGLLIDVARILGTTNQYLASGGAKGDSHFPWHSLSNLSKIRQDLDVWASGTEDAFSSLHSLFGHTDSTVLVLSKLIYHLVHCLIYRPFLPIDLSELAGSGQHQSWQIEATNMCFLHANAIAELVELGKQMASIEWPAFVGYCICTAGTVHVHGAHYSRHGITGEMNVFSSSPEFLSREMQQLSELRYSWASVQHQRETLQSIYDAHSELVKSVANNSIRYSPVFHLEDFFDRYANIGGPGGQSFSFDAANLSLADVIVDFTTDTYPGHDLYAPRLTGPSSGNGSSLSRPNLKRKNTAPSGRKRPDIKSLLSITGNGNFGTGLPTPSHPHTATFPMSSLGGLQPSPGIPQTSSLAQQHDLQHERAQFHSMLGSLTDTNIGSSNTNNFSSLTSNHNNNTNNHQPRSHSIALGQGQGISSLSNLAPSGFSPQLNFTNLQQRPSTPGPSTTHHHHFDPMFGDLPTNAFSSPAPWNPDDNNTPGPHNRNPVGGGIGDTKGDENNKPTPSDIGSTGTEEKDPFLSLLEQLAENESLMGGGGGLGSELDGLDFFLGTVGMGGLASGSGSGGGVSAGSGSGSGGGGGGGGGG</sequence>
<feature type="region of interest" description="Disordered" evidence="6">
    <location>
        <begin position="942"/>
        <end position="972"/>
    </location>
</feature>
<keyword evidence="3" id="KW-0805">Transcription regulation</keyword>
<evidence type="ECO:0000256" key="6">
    <source>
        <dbReference type="SAM" id="MobiDB-lite"/>
    </source>
</evidence>
<dbReference type="Proteomes" id="UP000433876">
    <property type="component" value="Unassembled WGS sequence"/>
</dbReference>
<dbReference type="GO" id="GO:0006351">
    <property type="term" value="P:DNA-templated transcription"/>
    <property type="evidence" value="ECO:0007669"/>
    <property type="project" value="InterPro"/>
</dbReference>
<feature type="compositionally biased region" description="Polar residues" evidence="6">
    <location>
        <begin position="888"/>
        <end position="898"/>
    </location>
</feature>
<evidence type="ECO:0000313" key="9">
    <source>
        <dbReference type="Proteomes" id="UP000433876"/>
    </source>
</evidence>
<feature type="region of interest" description="Disordered" evidence="6">
    <location>
        <begin position="815"/>
        <end position="901"/>
    </location>
</feature>
<evidence type="ECO:0000313" key="8">
    <source>
        <dbReference type="EMBL" id="KAA8628637.1"/>
    </source>
</evidence>
<dbReference type="PANTHER" id="PTHR47338">
    <property type="entry name" value="ZN(II)2CYS6 TRANSCRIPTION FACTOR (EUROFUNG)-RELATED"/>
    <property type="match status" value="1"/>
</dbReference>
<dbReference type="GO" id="GO:0008270">
    <property type="term" value="F:zinc ion binding"/>
    <property type="evidence" value="ECO:0007669"/>
    <property type="project" value="InterPro"/>
</dbReference>
<evidence type="ECO:0000256" key="3">
    <source>
        <dbReference type="ARBA" id="ARBA00023015"/>
    </source>
</evidence>
<reference evidence="8 9" key="1">
    <citation type="submission" date="2017-07" db="EMBL/GenBank/DDBJ databases">
        <title>Genome sequence of the Sordaria macrospora wild type strain R19027.</title>
        <authorList>
            <person name="Nowrousian M."/>
            <person name="Teichert I."/>
            <person name="Kueck U."/>
        </authorList>
    </citation>
    <scope>NUCLEOTIDE SEQUENCE [LARGE SCALE GENOMIC DNA]</scope>
    <source>
        <strain evidence="8 9">R19027</strain>
        <tissue evidence="8">Mycelium</tissue>
    </source>
</reference>
<dbReference type="CDD" id="cd00067">
    <property type="entry name" value="GAL4"/>
    <property type="match status" value="1"/>
</dbReference>
<keyword evidence="2" id="KW-0479">Metal-binding</keyword>
<dbReference type="GO" id="GO:0003677">
    <property type="term" value="F:DNA binding"/>
    <property type="evidence" value="ECO:0007669"/>
    <property type="project" value="InterPro"/>
</dbReference>
<feature type="compositionally biased region" description="Basic and acidic residues" evidence="6">
    <location>
        <begin position="143"/>
        <end position="160"/>
    </location>
</feature>
<dbReference type="SMART" id="SM00906">
    <property type="entry name" value="Fungal_trans"/>
    <property type="match status" value="1"/>
</dbReference>
<dbReference type="EMBL" id="NMPR01000172">
    <property type="protein sequence ID" value="KAA8628637.1"/>
    <property type="molecule type" value="Genomic_DNA"/>
</dbReference>
<dbReference type="InterPro" id="IPR036864">
    <property type="entry name" value="Zn2-C6_fun-type_DNA-bd_sf"/>
</dbReference>
<proteinExistence type="predicted"/>
<dbReference type="VEuPathDB" id="FungiDB:SMAC_05591"/>
<feature type="region of interest" description="Disordered" evidence="6">
    <location>
        <begin position="125"/>
        <end position="167"/>
    </location>
</feature>
<dbReference type="Gene3D" id="4.10.240.10">
    <property type="entry name" value="Zn(2)-C6 fungal-type DNA-binding domain"/>
    <property type="match status" value="1"/>
</dbReference>
<dbReference type="Pfam" id="PF00172">
    <property type="entry name" value="Zn_clus"/>
    <property type="match status" value="1"/>
</dbReference>
<dbReference type="InterPro" id="IPR007219">
    <property type="entry name" value="XnlR_reg_dom"/>
</dbReference>
<comment type="caution">
    <text evidence="8">The sequence shown here is derived from an EMBL/GenBank/DDBJ whole genome shotgun (WGS) entry which is preliminary data.</text>
</comment>
<evidence type="ECO:0000259" key="7">
    <source>
        <dbReference type="PROSITE" id="PS50048"/>
    </source>
</evidence>
<dbReference type="InterPro" id="IPR001138">
    <property type="entry name" value="Zn2Cys6_DnaBD"/>
</dbReference>
<gene>
    <name evidence="8" type="ORF">SMACR_05591</name>
</gene>
<protein>
    <recommendedName>
        <fullName evidence="7">Zn(2)-C6 fungal-type domain-containing protein</fullName>
    </recommendedName>
</protein>
<feature type="region of interest" description="Disordered" evidence="6">
    <location>
        <begin position="659"/>
        <end position="795"/>
    </location>
</feature>
<dbReference type="PROSITE" id="PS50048">
    <property type="entry name" value="ZN2_CY6_FUNGAL_2"/>
    <property type="match status" value="1"/>
</dbReference>
<evidence type="ECO:0000256" key="5">
    <source>
        <dbReference type="ARBA" id="ARBA00023242"/>
    </source>
</evidence>
<dbReference type="SMART" id="SM00066">
    <property type="entry name" value="GAL4"/>
    <property type="match status" value="1"/>
</dbReference>
<organism evidence="8 9">
    <name type="scientific">Sordaria macrospora</name>
    <dbReference type="NCBI Taxonomy" id="5147"/>
    <lineage>
        <taxon>Eukaryota</taxon>
        <taxon>Fungi</taxon>
        <taxon>Dikarya</taxon>
        <taxon>Ascomycota</taxon>
        <taxon>Pezizomycotina</taxon>
        <taxon>Sordariomycetes</taxon>
        <taxon>Sordariomycetidae</taxon>
        <taxon>Sordariales</taxon>
        <taxon>Sordariaceae</taxon>
        <taxon>Sordaria</taxon>
    </lineage>
</organism>
<feature type="compositionally biased region" description="Polar residues" evidence="6">
    <location>
        <begin position="735"/>
        <end position="745"/>
    </location>
</feature>
<feature type="compositionally biased region" description="Polar residues" evidence="6">
    <location>
        <begin position="665"/>
        <end position="676"/>
    </location>
</feature>
<keyword evidence="5" id="KW-0539">Nucleus</keyword>
<feature type="domain" description="Zn(2)-C6 fungal-type" evidence="7">
    <location>
        <begin position="48"/>
        <end position="78"/>
    </location>
</feature>
<dbReference type="SUPFAM" id="SSF57701">
    <property type="entry name" value="Zn2/Cys6 DNA-binding domain"/>
    <property type="match status" value="1"/>
</dbReference>
<name>A0A8S8ZDB9_SORMA</name>